<dbReference type="Pfam" id="PF08386">
    <property type="entry name" value="Abhydrolase_4"/>
    <property type="match status" value="1"/>
</dbReference>
<dbReference type="OrthoDB" id="425534at2759"/>
<proteinExistence type="inferred from homology"/>
<dbReference type="Pfam" id="PF00561">
    <property type="entry name" value="Abhydrolase_1"/>
    <property type="match status" value="1"/>
</dbReference>
<keyword evidence="3" id="KW-1133">Transmembrane helix</keyword>
<dbReference type="PANTHER" id="PTHR43248:SF25">
    <property type="entry name" value="AB HYDROLASE-1 DOMAIN-CONTAINING PROTEIN-RELATED"/>
    <property type="match status" value="1"/>
</dbReference>
<name>A0A5C3M278_9AGAR</name>
<evidence type="ECO:0000313" key="7">
    <source>
        <dbReference type="Proteomes" id="UP000308652"/>
    </source>
</evidence>
<sequence>MLGPPKAEHRRTGMMSTRMRQLVLMGVATIICYTLISFNSRNFIGHLSRPKDAGTAGLRLTVPQREYPWEEDIPSTTFQWKPCYTRKQCSRLIVPLNYSDPYGEKATIAVIKKPALFPVDSKEYKGPVLLNPGGPGGSGVNFLVGSGDMIGTILGPQFDIISFDPRGVGRSTPRASFFKSDAERALWGEDISFGLVNNSVEGVSRTWARAQIVGKLAEESDTGHLRHINTDQTARDMLTIVEAFGQRKIQYWGFSYGSVLGATFAAMFPDKVHRLIIDGVADSEDYYSNLWSKNLLDTDKALQTFFTGCVAAGPESCAFHAPKASDIAKNLTTILDSLRKQPIPVRTESAYGLLDYARLKGTILRGLYSPYRSFQPLAKGLSDLVAGDPKTLFKLAEPMLPLFECSCDSPKNLREINDAAKAIMCNDGDDVPGDLESAQKFFDTFIKESQWAEVWADGRIGCSGWPKFPKNHFQGPFIANTSHPILLIGNTADPVTPLWAAKKMSRGFNNSVVLTQDSPGHCSLAAPSLCTQQHVRDYFLNGVLPKPGTICSVSTTPFPRKTLDGEEQFPLGQAMTEEERSMFHAIHALSKTYPITAPF</sequence>
<organism evidence="6 7">
    <name type="scientific">Crucibulum laeve</name>
    <dbReference type="NCBI Taxonomy" id="68775"/>
    <lineage>
        <taxon>Eukaryota</taxon>
        <taxon>Fungi</taxon>
        <taxon>Dikarya</taxon>
        <taxon>Basidiomycota</taxon>
        <taxon>Agaricomycotina</taxon>
        <taxon>Agaricomycetes</taxon>
        <taxon>Agaricomycetidae</taxon>
        <taxon>Agaricales</taxon>
        <taxon>Agaricineae</taxon>
        <taxon>Nidulariaceae</taxon>
        <taxon>Crucibulum</taxon>
    </lineage>
</organism>
<keyword evidence="2" id="KW-0378">Hydrolase</keyword>
<feature type="domain" description="Peptidase S33 tripeptidyl aminopeptidase-like C-terminal" evidence="5">
    <location>
        <begin position="451"/>
        <end position="551"/>
    </location>
</feature>
<keyword evidence="3" id="KW-0812">Transmembrane</keyword>
<dbReference type="InterPro" id="IPR051601">
    <property type="entry name" value="Serine_prot/Carboxylest_S33"/>
</dbReference>
<feature type="transmembrane region" description="Helical" evidence="3">
    <location>
        <begin position="21"/>
        <end position="38"/>
    </location>
</feature>
<evidence type="ECO:0000256" key="2">
    <source>
        <dbReference type="ARBA" id="ARBA00022801"/>
    </source>
</evidence>
<dbReference type="InterPro" id="IPR000073">
    <property type="entry name" value="AB_hydrolase_1"/>
</dbReference>
<dbReference type="GO" id="GO:0016787">
    <property type="term" value="F:hydrolase activity"/>
    <property type="evidence" value="ECO:0007669"/>
    <property type="project" value="UniProtKB-KW"/>
</dbReference>
<dbReference type="InterPro" id="IPR029058">
    <property type="entry name" value="AB_hydrolase_fold"/>
</dbReference>
<evidence type="ECO:0000256" key="1">
    <source>
        <dbReference type="ARBA" id="ARBA00010088"/>
    </source>
</evidence>
<keyword evidence="7" id="KW-1185">Reference proteome</keyword>
<comment type="similarity">
    <text evidence="1">Belongs to the peptidase S33 family.</text>
</comment>
<reference evidence="6 7" key="1">
    <citation type="journal article" date="2019" name="Nat. Ecol. Evol.">
        <title>Megaphylogeny resolves global patterns of mushroom evolution.</title>
        <authorList>
            <person name="Varga T."/>
            <person name="Krizsan K."/>
            <person name="Foldi C."/>
            <person name="Dima B."/>
            <person name="Sanchez-Garcia M."/>
            <person name="Sanchez-Ramirez S."/>
            <person name="Szollosi G.J."/>
            <person name="Szarkandi J.G."/>
            <person name="Papp V."/>
            <person name="Albert L."/>
            <person name="Andreopoulos W."/>
            <person name="Angelini C."/>
            <person name="Antonin V."/>
            <person name="Barry K.W."/>
            <person name="Bougher N.L."/>
            <person name="Buchanan P."/>
            <person name="Buyck B."/>
            <person name="Bense V."/>
            <person name="Catcheside P."/>
            <person name="Chovatia M."/>
            <person name="Cooper J."/>
            <person name="Damon W."/>
            <person name="Desjardin D."/>
            <person name="Finy P."/>
            <person name="Geml J."/>
            <person name="Haridas S."/>
            <person name="Hughes K."/>
            <person name="Justo A."/>
            <person name="Karasinski D."/>
            <person name="Kautmanova I."/>
            <person name="Kiss B."/>
            <person name="Kocsube S."/>
            <person name="Kotiranta H."/>
            <person name="LaButti K.M."/>
            <person name="Lechner B.E."/>
            <person name="Liimatainen K."/>
            <person name="Lipzen A."/>
            <person name="Lukacs Z."/>
            <person name="Mihaltcheva S."/>
            <person name="Morgado L.N."/>
            <person name="Niskanen T."/>
            <person name="Noordeloos M.E."/>
            <person name="Ohm R.A."/>
            <person name="Ortiz-Santana B."/>
            <person name="Ovrebo C."/>
            <person name="Racz N."/>
            <person name="Riley R."/>
            <person name="Savchenko A."/>
            <person name="Shiryaev A."/>
            <person name="Soop K."/>
            <person name="Spirin V."/>
            <person name="Szebenyi C."/>
            <person name="Tomsovsky M."/>
            <person name="Tulloss R.E."/>
            <person name="Uehling J."/>
            <person name="Grigoriev I.V."/>
            <person name="Vagvolgyi C."/>
            <person name="Papp T."/>
            <person name="Martin F.M."/>
            <person name="Miettinen O."/>
            <person name="Hibbett D.S."/>
            <person name="Nagy L.G."/>
        </authorList>
    </citation>
    <scope>NUCLEOTIDE SEQUENCE [LARGE SCALE GENOMIC DNA]</scope>
    <source>
        <strain evidence="6 7">CBS 166.37</strain>
    </source>
</reference>
<evidence type="ECO:0000259" key="5">
    <source>
        <dbReference type="Pfam" id="PF08386"/>
    </source>
</evidence>
<dbReference type="PANTHER" id="PTHR43248">
    <property type="entry name" value="2-SUCCINYL-6-HYDROXY-2,4-CYCLOHEXADIENE-1-CARBOXYLATE SYNTHASE"/>
    <property type="match status" value="1"/>
</dbReference>
<dbReference type="SUPFAM" id="SSF53474">
    <property type="entry name" value="alpha/beta-Hydrolases"/>
    <property type="match status" value="1"/>
</dbReference>
<dbReference type="STRING" id="68775.A0A5C3M278"/>
<gene>
    <name evidence="6" type="ORF">BDQ12DRAFT_630715</name>
</gene>
<keyword evidence="3" id="KW-0472">Membrane</keyword>
<feature type="domain" description="AB hydrolase-1" evidence="4">
    <location>
        <begin position="127"/>
        <end position="313"/>
    </location>
</feature>
<dbReference type="InterPro" id="IPR013595">
    <property type="entry name" value="Pept_S33_TAP-like_C"/>
</dbReference>
<accession>A0A5C3M278</accession>
<evidence type="ECO:0000259" key="4">
    <source>
        <dbReference type="Pfam" id="PF00561"/>
    </source>
</evidence>
<evidence type="ECO:0000256" key="3">
    <source>
        <dbReference type="SAM" id="Phobius"/>
    </source>
</evidence>
<protein>
    <submittedName>
        <fullName evidence="6">TAP-like protein-domain-containing protein</fullName>
    </submittedName>
</protein>
<dbReference type="AlphaFoldDB" id="A0A5C3M278"/>
<dbReference type="Gene3D" id="3.40.50.1820">
    <property type="entry name" value="alpha/beta hydrolase"/>
    <property type="match status" value="1"/>
</dbReference>
<dbReference type="EMBL" id="ML213602">
    <property type="protein sequence ID" value="TFK38823.1"/>
    <property type="molecule type" value="Genomic_DNA"/>
</dbReference>
<evidence type="ECO:0000313" key="6">
    <source>
        <dbReference type="EMBL" id="TFK38823.1"/>
    </source>
</evidence>
<dbReference type="Proteomes" id="UP000308652">
    <property type="component" value="Unassembled WGS sequence"/>
</dbReference>